<comment type="caution">
    <text evidence="3">The sequence shown here is derived from an EMBL/GenBank/DDBJ whole genome shotgun (WGS) entry which is preliminary data.</text>
</comment>
<organism evidence="3 4">
    <name type="scientific">Solidesulfovibrio magneticus str. Maddingley MBC34</name>
    <dbReference type="NCBI Taxonomy" id="1206767"/>
    <lineage>
        <taxon>Bacteria</taxon>
        <taxon>Pseudomonadati</taxon>
        <taxon>Thermodesulfobacteriota</taxon>
        <taxon>Desulfovibrionia</taxon>
        <taxon>Desulfovibrionales</taxon>
        <taxon>Desulfovibrionaceae</taxon>
        <taxon>Solidesulfovibrio</taxon>
    </lineage>
</organism>
<feature type="chain" id="PRO_5003891474" description="3-keto-disaccharide hydrolase domain-containing protein" evidence="2">
    <location>
        <begin position="25"/>
        <end position="286"/>
    </location>
</feature>
<feature type="region of interest" description="Disordered" evidence="1">
    <location>
        <begin position="36"/>
        <end position="97"/>
    </location>
</feature>
<evidence type="ECO:0000313" key="3">
    <source>
        <dbReference type="EMBL" id="EKO39741.1"/>
    </source>
</evidence>
<dbReference type="EMBL" id="ALAO01000118">
    <property type="protein sequence ID" value="EKO39741.1"/>
    <property type="molecule type" value="Genomic_DNA"/>
</dbReference>
<accession>K6GRZ0</accession>
<sequence length="286" mass="32468">MDRCKIFITATCLVGMFLSPYNSAWCDTEPEQATLPKALMGTPGGSQNKPTSKEAPGDRHKTHSSKQPHEDSSRTAKHGLSSSNDKENTTSANEKILQNDREYRTVFTDDFKNNENNWLTREDKDVLLSVQKNAYYFEHKSTEGNWWTSLSIGFKPDEDFLLSTEITKSSGTLDFGYGLFLGFNKEPRYSYNILLSGNGKYRITKTINGKTAVISDWIRCENIIPGNGATNMITLHRVGNRLSIFFNNKYASTIPYESTPYGKFCFVIYNQQAILIKKIIYKVKLL</sequence>
<evidence type="ECO:0000256" key="1">
    <source>
        <dbReference type="SAM" id="MobiDB-lite"/>
    </source>
</evidence>
<dbReference type="Gene3D" id="2.60.120.560">
    <property type="entry name" value="Exo-inulinase, domain 1"/>
    <property type="match status" value="1"/>
</dbReference>
<feature type="signal peptide" evidence="2">
    <location>
        <begin position="1"/>
        <end position="24"/>
    </location>
</feature>
<evidence type="ECO:0000313" key="4">
    <source>
        <dbReference type="Proteomes" id="UP000006272"/>
    </source>
</evidence>
<reference evidence="3 4" key="1">
    <citation type="submission" date="2012-07" db="EMBL/GenBank/DDBJ databases">
        <title>Draft genome sequence of Desulfovibrio magneticus str. Maddingley MBC34 obtained from a metagenomic sequence of a methanogenic enrichment isolated from coal-seam formation water in Victoria, Australia.</title>
        <authorList>
            <person name="Greenfield P."/>
            <person name="Hendry P."/>
            <person name="Li D."/>
            <person name="Rosewarne C.P."/>
            <person name="Tran-Dinh N."/>
            <person name="Elbourne L.D.H."/>
            <person name="Paulsen I.T."/>
            <person name="Midgley D.J."/>
        </authorList>
    </citation>
    <scope>NUCLEOTIDE SEQUENCE [LARGE SCALE GENOMIC DNA]</scope>
    <source>
        <strain evidence="4">Maddingley MBC34</strain>
    </source>
</reference>
<dbReference type="AlphaFoldDB" id="K6GRZ0"/>
<dbReference type="Proteomes" id="UP000006272">
    <property type="component" value="Unassembled WGS sequence"/>
</dbReference>
<evidence type="ECO:0000256" key="2">
    <source>
        <dbReference type="SAM" id="SignalP"/>
    </source>
</evidence>
<proteinExistence type="predicted"/>
<gene>
    <name evidence="3" type="ORF">B193_1532</name>
</gene>
<keyword evidence="2" id="KW-0732">Signal</keyword>
<name>K6GRZ0_9BACT</name>
<protein>
    <recommendedName>
        <fullName evidence="5">3-keto-disaccharide hydrolase domain-containing protein</fullName>
    </recommendedName>
</protein>
<evidence type="ECO:0008006" key="5">
    <source>
        <dbReference type="Google" id="ProtNLM"/>
    </source>
</evidence>